<dbReference type="Proteomes" id="UP000007478">
    <property type="component" value="Chromosome"/>
</dbReference>
<dbReference type="PATRIC" id="fig|391623.17.peg.1173"/>
<evidence type="ECO:0000313" key="3">
    <source>
        <dbReference type="Proteomes" id="UP000007478"/>
    </source>
</evidence>
<dbReference type="OrthoDB" id="53394at2157"/>
<dbReference type="EMBL" id="CP002372">
    <property type="protein sequence ID" value="ADT84146.1"/>
    <property type="molecule type" value="Genomic_DNA"/>
</dbReference>
<organism evidence="2 3">
    <name type="scientific">Thermococcus barophilus (strain DSM 11836 / MP)</name>
    <dbReference type="NCBI Taxonomy" id="391623"/>
    <lineage>
        <taxon>Archaea</taxon>
        <taxon>Methanobacteriati</taxon>
        <taxon>Methanobacteriota</taxon>
        <taxon>Thermococci</taxon>
        <taxon>Thermococcales</taxon>
        <taxon>Thermococcaceae</taxon>
        <taxon>Thermococcus</taxon>
    </lineage>
</organism>
<gene>
    <name evidence="2" type="ordered locus">TERMP_01170</name>
</gene>
<dbReference type="InterPro" id="IPR026870">
    <property type="entry name" value="Zinc_ribbon_dom"/>
</dbReference>
<dbReference type="AlphaFoldDB" id="F0LN17"/>
<protein>
    <recommendedName>
        <fullName evidence="1">Zinc-ribbon domain-containing protein</fullName>
    </recommendedName>
</protein>
<feature type="domain" description="Zinc-ribbon" evidence="1">
    <location>
        <begin position="7"/>
        <end position="29"/>
    </location>
</feature>
<evidence type="ECO:0000313" key="2">
    <source>
        <dbReference type="EMBL" id="ADT84146.1"/>
    </source>
</evidence>
<dbReference type="RefSeq" id="WP_013467444.1">
    <property type="nucleotide sequence ID" value="NC_014804.1"/>
</dbReference>
<reference evidence="2 3" key="1">
    <citation type="journal article" date="2011" name="J. Bacteriol.">
        <title>Complete genome sequence of the hyperthermophilic, piezophilic, heterotrophic, and carboxydotrophic archaeon Thermococcus barophilus MP.</title>
        <authorList>
            <person name="Vannier P."/>
            <person name="Marteinsson V.T."/>
            <person name="Fridjonsson O.H."/>
            <person name="Oger P."/>
            <person name="Jebbar M."/>
        </authorList>
    </citation>
    <scope>NUCLEOTIDE SEQUENCE [LARGE SCALE GENOMIC DNA]</scope>
    <source>
        <strain evidence="3">DSM 11836 / MP</strain>
    </source>
</reference>
<sequence length="318" mass="36800">MGHNFRFCPYCGGELKENYKFCPYCGKPLESSESIEKPISESAVVKEHIQQISDRPKEEFSLSYIPRGKPEPKKVKRKVKVTGVDKDLRFNGSKGTKFGKLTLNEALALFERLPREYPYFSEDANPIVFELNDGALRIGLRTDGQYQITSVLPIRGTVIGFTLLEHASFEEALGAIERFYKEKDFCKNAYYAKERYLEKQEVREGKYLLKMPGIFVRYDGDVKIPSVLYLTAKGLEFYGHEGIYYSMEIPENLPYFAREGIRRIKFNKKRTEMEVTYVDDSGKKGKFTYVFLIPEEGDRYYQVLSSHFPGKVKIGGWF</sequence>
<dbReference type="Pfam" id="PF13240">
    <property type="entry name" value="Zn_Ribbon_1"/>
    <property type="match status" value="1"/>
</dbReference>
<dbReference type="GeneID" id="10041487"/>
<dbReference type="eggNOG" id="arCOG01917">
    <property type="taxonomic scope" value="Archaea"/>
</dbReference>
<dbReference type="HOGENOM" id="CLU_978681_0_0_2"/>
<name>F0LN17_THEBM</name>
<proteinExistence type="predicted"/>
<dbReference type="KEGG" id="tba:TERMP_01170"/>
<keyword evidence="3" id="KW-1185">Reference proteome</keyword>
<accession>F0LN17</accession>
<evidence type="ECO:0000259" key="1">
    <source>
        <dbReference type="Pfam" id="PF13240"/>
    </source>
</evidence>